<dbReference type="EMBL" id="CP028843">
    <property type="protein sequence ID" value="AWB19662.1"/>
    <property type="molecule type" value="Genomic_DNA"/>
</dbReference>
<keyword evidence="2" id="KW-1185">Reference proteome</keyword>
<sequence>MLFMYWTSTEINTAPAGPAWKQIYPDFRVFTDEDVAPLLPDEIKPIFGRIRLPSAKSDLARLLLLREFGGFYIDAHIGPTAPACLLSTLDKMFEYNLILFGKGWAMNTPADFDLMNGVLAARRKTPELDPLISKVTNNIVEQWHKEQATADYVPYNLFSLTGTYAIVESYFDHGPLRPELKTEFRDKIFIHYMKDNQQSGFEIAAFYNYRKPGGHWSERQTQERFFLD</sequence>
<dbReference type="InterPro" id="IPR029044">
    <property type="entry name" value="Nucleotide-diphossugar_trans"/>
</dbReference>
<dbReference type="SUPFAM" id="SSF53448">
    <property type="entry name" value="Nucleotide-diphospho-sugar transferases"/>
    <property type="match status" value="1"/>
</dbReference>
<organism evidence="1 2">
    <name type="scientific">Methylobacterium currus</name>
    <dbReference type="NCBI Taxonomy" id="2051553"/>
    <lineage>
        <taxon>Bacteria</taxon>
        <taxon>Pseudomonadati</taxon>
        <taxon>Pseudomonadota</taxon>
        <taxon>Alphaproteobacteria</taxon>
        <taxon>Hyphomicrobiales</taxon>
        <taxon>Methylobacteriaceae</taxon>
        <taxon>Methylobacterium</taxon>
    </lineage>
</organism>
<dbReference type="Pfam" id="PF04488">
    <property type="entry name" value="Gly_transf_sug"/>
    <property type="match status" value="1"/>
</dbReference>
<dbReference type="Gene3D" id="3.90.550.20">
    <property type="match status" value="1"/>
</dbReference>
<reference evidence="1 2" key="1">
    <citation type="submission" date="2018-04" db="EMBL/GenBank/DDBJ databases">
        <title>Methylobacterium sp. PR1016A genome.</title>
        <authorList>
            <person name="Park W."/>
        </authorList>
    </citation>
    <scope>NUCLEOTIDE SEQUENCE [LARGE SCALE GENOMIC DNA]</scope>
    <source>
        <strain evidence="1 2">PR1016A</strain>
    </source>
</reference>
<dbReference type="OrthoDB" id="9816424at2"/>
<name>A0A2R4WDP4_9HYPH</name>
<evidence type="ECO:0000313" key="2">
    <source>
        <dbReference type="Proteomes" id="UP000244755"/>
    </source>
</evidence>
<dbReference type="KEGG" id="mee:DA075_00860"/>
<gene>
    <name evidence="1" type="ORF">DA075_00860</name>
</gene>
<evidence type="ECO:0008006" key="3">
    <source>
        <dbReference type="Google" id="ProtNLM"/>
    </source>
</evidence>
<protein>
    <recommendedName>
        <fullName evidence="3">Glycosyl transferase</fullName>
    </recommendedName>
</protein>
<evidence type="ECO:0000313" key="1">
    <source>
        <dbReference type="EMBL" id="AWB19662.1"/>
    </source>
</evidence>
<dbReference type="InterPro" id="IPR007577">
    <property type="entry name" value="GlycoTrfase_DXD_sugar-bd_CS"/>
</dbReference>
<dbReference type="AlphaFoldDB" id="A0A2R4WDP4"/>
<proteinExistence type="predicted"/>
<accession>A0A2R4WDP4</accession>
<dbReference type="Proteomes" id="UP000244755">
    <property type="component" value="Chromosome 1"/>
</dbReference>